<evidence type="ECO:0000256" key="1">
    <source>
        <dbReference type="SAM" id="MobiDB-lite"/>
    </source>
</evidence>
<sequence length="408" mass="45399">MILSNWTPPMLLGLLVGANACNCDRPVFTEGPDGSVLINVENWNKITASDSRWGRFRASGTTGIMYEEGVNTRSIVNEKTADNRRLCYTVQFSDGLERKMEMYTWASGKTEHNDVWVTMKDYKFTLKKISNGKTTQWGADKLCKMYQNEKQKWTWRTRTVDFNPHEFYFTPTEGSGYRTEFCMSGRSTKFAVAKVLFFKTGAAGGPQYKSEDKDLSAKLNIKETCTCNGDPSPPPSTPKPTPSTTSKPTQKPTPKPTPKPTASKSPGSTSDSPLPNQCLGSTPRASDAYCRIVPRTDPVRVVEAFDLTNQNYQNFCARKGRAEPFTAASRKEYNTAIEAAKLLCNGKRSECMVRFRFQAQKSFYEYAGEPITDTTGCAAIIGYSSNSNKIGKIAQVGCTDEIPFLCYA</sequence>
<name>A0A7S3YQA8_9EUKA</name>
<protein>
    <submittedName>
        <fullName evidence="3">Uncharacterized protein</fullName>
    </submittedName>
</protein>
<evidence type="ECO:0000256" key="2">
    <source>
        <dbReference type="SAM" id="SignalP"/>
    </source>
</evidence>
<organism evidence="3">
    <name type="scientific">Lotharella globosa</name>
    <dbReference type="NCBI Taxonomy" id="91324"/>
    <lineage>
        <taxon>Eukaryota</taxon>
        <taxon>Sar</taxon>
        <taxon>Rhizaria</taxon>
        <taxon>Cercozoa</taxon>
        <taxon>Chlorarachniophyceae</taxon>
        <taxon>Lotharella</taxon>
    </lineage>
</organism>
<dbReference type="EMBL" id="HBIV01013798">
    <property type="protein sequence ID" value="CAE0658561.1"/>
    <property type="molecule type" value="Transcribed_RNA"/>
</dbReference>
<dbReference type="AlphaFoldDB" id="A0A7S3YQA8"/>
<proteinExistence type="predicted"/>
<evidence type="ECO:0000313" key="3">
    <source>
        <dbReference type="EMBL" id="CAE0658561.1"/>
    </source>
</evidence>
<keyword evidence="2" id="KW-0732">Signal</keyword>
<feature type="region of interest" description="Disordered" evidence="1">
    <location>
        <begin position="226"/>
        <end position="282"/>
    </location>
</feature>
<feature type="compositionally biased region" description="Low complexity" evidence="1">
    <location>
        <begin position="260"/>
        <end position="270"/>
    </location>
</feature>
<accession>A0A7S3YQA8</accession>
<gene>
    <name evidence="3" type="ORF">LGLO00237_LOCUS10133</name>
</gene>
<feature type="signal peptide" evidence="2">
    <location>
        <begin position="1"/>
        <end position="23"/>
    </location>
</feature>
<reference evidence="3" key="1">
    <citation type="submission" date="2021-01" db="EMBL/GenBank/DDBJ databases">
        <authorList>
            <person name="Corre E."/>
            <person name="Pelletier E."/>
            <person name="Niang G."/>
            <person name="Scheremetjew M."/>
            <person name="Finn R."/>
            <person name="Kale V."/>
            <person name="Holt S."/>
            <person name="Cochrane G."/>
            <person name="Meng A."/>
            <person name="Brown T."/>
            <person name="Cohen L."/>
        </authorList>
    </citation>
    <scope>NUCLEOTIDE SEQUENCE</scope>
    <source>
        <strain evidence="3">CCCM811</strain>
    </source>
</reference>
<feature type="chain" id="PRO_5031017945" evidence="2">
    <location>
        <begin position="24"/>
        <end position="408"/>
    </location>
</feature>
<feature type="compositionally biased region" description="Polar residues" evidence="1">
    <location>
        <begin position="271"/>
        <end position="282"/>
    </location>
</feature>
<feature type="compositionally biased region" description="Pro residues" evidence="1">
    <location>
        <begin position="231"/>
        <end position="241"/>
    </location>
</feature>